<gene>
    <name evidence="11" type="primary">modD</name>
    <name evidence="11" type="ORF">GTO91_08845</name>
</gene>
<proteinExistence type="inferred from homology"/>
<dbReference type="SUPFAM" id="SSF51690">
    <property type="entry name" value="Nicotinate/Quinolinate PRTase C-terminal domain-like"/>
    <property type="match status" value="1"/>
</dbReference>
<dbReference type="GO" id="GO:0004514">
    <property type="term" value="F:nicotinate-nucleotide diphosphorylase (carboxylating) activity"/>
    <property type="evidence" value="ECO:0007669"/>
    <property type="project" value="UniProtKB-EC"/>
</dbReference>
<dbReference type="SUPFAM" id="SSF54675">
    <property type="entry name" value="Nicotinate/Quinolinate PRTase N-terminal domain-like"/>
    <property type="match status" value="1"/>
</dbReference>
<dbReference type="InterPro" id="IPR013785">
    <property type="entry name" value="Aldolase_TIM"/>
</dbReference>
<dbReference type="InterPro" id="IPR006242">
    <property type="entry name" value="ModD"/>
</dbReference>
<dbReference type="Gene3D" id="3.90.1170.20">
    <property type="entry name" value="Quinolinate phosphoribosyl transferase, N-terminal domain"/>
    <property type="match status" value="1"/>
</dbReference>
<dbReference type="Gene3D" id="3.20.20.70">
    <property type="entry name" value="Aldolase class I"/>
    <property type="match status" value="1"/>
</dbReference>
<accession>A0A845L028</accession>
<reference evidence="11 12" key="1">
    <citation type="submission" date="2020-01" db="EMBL/GenBank/DDBJ databases">
        <title>Whole-genome sequence of Heliobacterium undosum DSM 13378.</title>
        <authorList>
            <person name="Kyndt J.A."/>
            <person name="Meyer T.E."/>
        </authorList>
    </citation>
    <scope>NUCLEOTIDE SEQUENCE [LARGE SCALE GENOMIC DNA]</scope>
    <source>
        <strain evidence="11 12">DSM 13378</strain>
    </source>
</reference>
<name>A0A845L028_9FIRM</name>
<dbReference type="GO" id="GO:0034213">
    <property type="term" value="P:quinolinate catabolic process"/>
    <property type="evidence" value="ECO:0007669"/>
    <property type="project" value="TreeGrafter"/>
</dbReference>
<evidence type="ECO:0000256" key="2">
    <source>
        <dbReference type="ARBA" id="ARBA00009400"/>
    </source>
</evidence>
<evidence type="ECO:0000313" key="11">
    <source>
        <dbReference type="EMBL" id="MZP29812.1"/>
    </source>
</evidence>
<dbReference type="InterPro" id="IPR036068">
    <property type="entry name" value="Nicotinate_pribotase-like_C"/>
</dbReference>
<dbReference type="InterPro" id="IPR002638">
    <property type="entry name" value="Quinolinate_PRibosylTrfase_C"/>
</dbReference>
<feature type="domain" description="Quinolinate phosphoribosyl transferase C-terminal" evidence="9">
    <location>
        <begin position="106"/>
        <end position="275"/>
    </location>
</feature>
<dbReference type="Pfam" id="PF02749">
    <property type="entry name" value="QRPTase_N"/>
    <property type="match status" value="1"/>
</dbReference>
<keyword evidence="12" id="KW-1185">Reference proteome</keyword>
<dbReference type="AlphaFoldDB" id="A0A845L028"/>
<dbReference type="InterPro" id="IPR022412">
    <property type="entry name" value="Quinolinate_PRibosylTrfase_N"/>
</dbReference>
<dbReference type="EC" id="2.4.2.19" evidence="3"/>
<evidence type="ECO:0000259" key="10">
    <source>
        <dbReference type="Pfam" id="PF02749"/>
    </source>
</evidence>
<keyword evidence="6 8" id="KW-0808">Transferase</keyword>
<evidence type="ECO:0000256" key="5">
    <source>
        <dbReference type="ARBA" id="ARBA00022676"/>
    </source>
</evidence>
<keyword evidence="5 8" id="KW-0328">Glycosyltransferase</keyword>
<evidence type="ECO:0000259" key="9">
    <source>
        <dbReference type="Pfam" id="PF01729"/>
    </source>
</evidence>
<dbReference type="PIRSF" id="PIRSF006250">
    <property type="entry name" value="NadC_ModD"/>
    <property type="match status" value="1"/>
</dbReference>
<feature type="domain" description="Quinolinate phosphoribosyl transferase N-terminal" evidence="10">
    <location>
        <begin position="21"/>
        <end position="104"/>
    </location>
</feature>
<organism evidence="11 12">
    <name type="scientific">Heliomicrobium undosum</name>
    <dbReference type="NCBI Taxonomy" id="121734"/>
    <lineage>
        <taxon>Bacteria</taxon>
        <taxon>Bacillati</taxon>
        <taxon>Bacillota</taxon>
        <taxon>Clostridia</taxon>
        <taxon>Eubacteriales</taxon>
        <taxon>Heliobacteriaceae</taxon>
        <taxon>Heliomicrobium</taxon>
    </lineage>
</organism>
<evidence type="ECO:0000256" key="8">
    <source>
        <dbReference type="PIRNR" id="PIRNR006250"/>
    </source>
</evidence>
<dbReference type="InterPro" id="IPR037128">
    <property type="entry name" value="Quinolinate_PRibosylTase_N_sf"/>
</dbReference>
<dbReference type="OrthoDB" id="9770610at2"/>
<dbReference type="FunFam" id="3.20.20.70:FF:000030">
    <property type="entry name" value="Nicotinate-nucleotide pyrophosphorylase, carboxylating"/>
    <property type="match status" value="1"/>
</dbReference>
<dbReference type="PANTHER" id="PTHR32179:SF4">
    <property type="entry name" value="PYROPHOSPHORYLASE MODD-RELATED"/>
    <property type="match status" value="1"/>
</dbReference>
<dbReference type="PANTHER" id="PTHR32179">
    <property type="entry name" value="NICOTINATE-NUCLEOTIDE PYROPHOSPHORYLASE [CARBOXYLATING]"/>
    <property type="match status" value="1"/>
</dbReference>
<evidence type="ECO:0000256" key="7">
    <source>
        <dbReference type="ARBA" id="ARBA00047445"/>
    </source>
</evidence>
<evidence type="ECO:0000256" key="1">
    <source>
        <dbReference type="ARBA" id="ARBA00004893"/>
    </source>
</evidence>
<dbReference type="Pfam" id="PF01729">
    <property type="entry name" value="QRPTase_C"/>
    <property type="match status" value="1"/>
</dbReference>
<dbReference type="RefSeq" id="WP_161257950.1">
    <property type="nucleotide sequence ID" value="NZ_WXEY01000007.1"/>
</dbReference>
<evidence type="ECO:0000256" key="4">
    <source>
        <dbReference type="ARBA" id="ARBA00019205"/>
    </source>
</evidence>
<comment type="catalytic activity">
    <reaction evidence="7">
        <text>nicotinate beta-D-ribonucleotide + CO2 + diphosphate = quinolinate + 5-phospho-alpha-D-ribose 1-diphosphate + 2 H(+)</text>
        <dbReference type="Rhea" id="RHEA:12733"/>
        <dbReference type="ChEBI" id="CHEBI:15378"/>
        <dbReference type="ChEBI" id="CHEBI:16526"/>
        <dbReference type="ChEBI" id="CHEBI:29959"/>
        <dbReference type="ChEBI" id="CHEBI:33019"/>
        <dbReference type="ChEBI" id="CHEBI:57502"/>
        <dbReference type="ChEBI" id="CHEBI:58017"/>
        <dbReference type="EC" id="2.4.2.19"/>
    </reaction>
</comment>
<comment type="pathway">
    <text evidence="1">Cofactor biosynthesis; NAD(+) biosynthesis; nicotinate D-ribonucleotide from quinolinate: step 1/1.</text>
</comment>
<dbReference type="GO" id="GO:0009435">
    <property type="term" value="P:NAD+ biosynthetic process"/>
    <property type="evidence" value="ECO:0007669"/>
    <property type="project" value="InterPro"/>
</dbReference>
<dbReference type="InterPro" id="IPR027277">
    <property type="entry name" value="NadC/ModD"/>
</dbReference>
<evidence type="ECO:0000256" key="6">
    <source>
        <dbReference type="ARBA" id="ARBA00022679"/>
    </source>
</evidence>
<protein>
    <recommendedName>
        <fullName evidence="4">Putative pyrophosphorylase ModD</fullName>
        <ecNumber evidence="3">2.4.2.19</ecNumber>
    </recommendedName>
</protein>
<comment type="caution">
    <text evidence="11">The sequence shown here is derived from an EMBL/GenBank/DDBJ whole genome shotgun (WGS) entry which is preliminary data.</text>
</comment>
<dbReference type="Proteomes" id="UP000463470">
    <property type="component" value="Unassembled WGS sequence"/>
</dbReference>
<comment type="similarity">
    <text evidence="2 8">Belongs to the NadC/ModD family.</text>
</comment>
<dbReference type="NCBIfam" id="TIGR01334">
    <property type="entry name" value="modD"/>
    <property type="match status" value="1"/>
</dbReference>
<dbReference type="CDD" id="cd01573">
    <property type="entry name" value="modD_like"/>
    <property type="match status" value="1"/>
</dbReference>
<sequence length="281" mass="30427">MVYMTDEAIERLLKEDVPYIDLTSMVLGIDGQQGIMRFTSREKAVIAGTEAAQRLMTKLGIEVSAQAASGTEVTPGEVFLEARGPASRLHMAWKVCQNILEYSSGIATRTRRLVEKAKAINLRIQIVTTRKIFPGTKELAIQAVIAGGGFPHRLGLSETVLIFAQHLNFIGGLEGLLAQMEALRARASEKKIIVEVADLEQALRLCHAGVDGLQFDKVPPAELAAMATAIRSVNPKVTMIGTGGINEQNVEDYAKAGVDVISTTWVYFGKPVDIGVRITPV</sequence>
<evidence type="ECO:0000313" key="12">
    <source>
        <dbReference type="Proteomes" id="UP000463470"/>
    </source>
</evidence>
<dbReference type="GO" id="GO:0005737">
    <property type="term" value="C:cytoplasm"/>
    <property type="evidence" value="ECO:0007669"/>
    <property type="project" value="TreeGrafter"/>
</dbReference>
<dbReference type="EMBL" id="WXEY01000007">
    <property type="protein sequence ID" value="MZP29812.1"/>
    <property type="molecule type" value="Genomic_DNA"/>
</dbReference>
<evidence type="ECO:0000256" key="3">
    <source>
        <dbReference type="ARBA" id="ARBA00011944"/>
    </source>
</evidence>